<reference evidence="2" key="1">
    <citation type="submission" date="2023-08" db="EMBL/GenBank/DDBJ databases">
        <title>A de novo genome assembly of Solanum verrucosum Schlechtendal, a Mexican diploid species geographically isolated from the other diploid A-genome species in potato relatives.</title>
        <authorList>
            <person name="Hosaka K."/>
        </authorList>
    </citation>
    <scope>NUCLEOTIDE SEQUENCE</scope>
    <source>
        <tissue evidence="2">Young leaves</tissue>
    </source>
</reference>
<organism evidence="2 3">
    <name type="scientific">Solanum verrucosum</name>
    <dbReference type="NCBI Taxonomy" id="315347"/>
    <lineage>
        <taxon>Eukaryota</taxon>
        <taxon>Viridiplantae</taxon>
        <taxon>Streptophyta</taxon>
        <taxon>Embryophyta</taxon>
        <taxon>Tracheophyta</taxon>
        <taxon>Spermatophyta</taxon>
        <taxon>Magnoliopsida</taxon>
        <taxon>eudicotyledons</taxon>
        <taxon>Gunneridae</taxon>
        <taxon>Pentapetalae</taxon>
        <taxon>asterids</taxon>
        <taxon>lamiids</taxon>
        <taxon>Solanales</taxon>
        <taxon>Solanaceae</taxon>
        <taxon>Solanoideae</taxon>
        <taxon>Solaneae</taxon>
        <taxon>Solanum</taxon>
    </lineage>
</organism>
<sequence>MELSIASHGKASPFADLTKENKEFKKDVLMILDELIPKKAIDLPESKRLEEINENEDSPTDSAELKIENRSKRDLDAENLNLHHEKIPTDRGSNDGPCWSTVVHVRGWWRTTDHQHGPWSDLRSVDGDRDIQSNIDNEKPMFRYIPCERQKKGQPLPKECTQQVHPPRKELCHTTFQDLKEKMIVPVAQVPSIPLDPSKGNTQFGELRDEVIDEKIDGLTKSQMWLRKKGYYVATPRRLTPRVSAFERLGPKDEEESSEQVHGDATTSKTSVFHRLGAKRKSLSGKTLLEHENQDFCDVTNNKEIHSVFLSRMKRKTILSITTDGSLEVKRSTVVFTDQFHEKTKKDKEEAIIVFVENQREDSNFIQSSYHITVEEGPHIDDTNDDVQEAPPQLEDDVQASIDDLKEINLGTLEDPRTTFISALLTPQEERKYFK</sequence>
<gene>
    <name evidence="2" type="ORF">MTR67_012722</name>
</gene>
<protein>
    <submittedName>
        <fullName evidence="2">Uncharacterized protein</fullName>
    </submittedName>
</protein>
<name>A0AAF0QAC2_SOLVR</name>
<dbReference type="AlphaFoldDB" id="A0AAF0QAC2"/>
<proteinExistence type="predicted"/>
<dbReference type="Proteomes" id="UP001234989">
    <property type="component" value="Chromosome 3"/>
</dbReference>
<accession>A0AAF0QAC2</accession>
<evidence type="ECO:0000256" key="1">
    <source>
        <dbReference type="SAM" id="MobiDB-lite"/>
    </source>
</evidence>
<feature type="region of interest" description="Disordered" evidence="1">
    <location>
        <begin position="249"/>
        <end position="269"/>
    </location>
</feature>
<dbReference type="EMBL" id="CP133614">
    <property type="protein sequence ID" value="WMV19337.1"/>
    <property type="molecule type" value="Genomic_DNA"/>
</dbReference>
<evidence type="ECO:0000313" key="2">
    <source>
        <dbReference type="EMBL" id="WMV19337.1"/>
    </source>
</evidence>
<evidence type="ECO:0000313" key="3">
    <source>
        <dbReference type="Proteomes" id="UP001234989"/>
    </source>
</evidence>
<keyword evidence="3" id="KW-1185">Reference proteome</keyword>